<accession>W7YMI4</accession>
<evidence type="ECO:0000256" key="1">
    <source>
        <dbReference type="SAM" id="SignalP"/>
    </source>
</evidence>
<sequence length="269" mass="29082">MNTIYKKTSGILIALGLALVTSACTTDSSSQDTSSSYEEKNYTVESEKVSQISLTTQDRAIELIASNDKQIHIDYFESEKESYDLKVSDNKELTMNAVNHKNWKDYIGLDTEKTHRNIKIAVPTDIASGIHIKTTNGDIKVSKLNIAGAVDLANSGGKIELKNVAVDKSLVLKTKNDDMLLSDVNIKGSVDASNSDGNIKVTSVGVDDTLKLNSKNGDITGTIKGSYDVFNISSKASKGKNNLPENKSGGNKTLEVNTNNGDINLEFVK</sequence>
<dbReference type="EMBL" id="BAVZ01000013">
    <property type="protein sequence ID" value="GAF09657.1"/>
    <property type="molecule type" value="Genomic_DNA"/>
</dbReference>
<name>W7YMI4_9BACL</name>
<keyword evidence="4" id="KW-1185">Reference proteome</keyword>
<dbReference type="RefSeq" id="WP_036651361.1">
    <property type="nucleotide sequence ID" value="NZ_BAVZ01000013.1"/>
</dbReference>
<feature type="signal peptide" evidence="1">
    <location>
        <begin position="1"/>
        <end position="23"/>
    </location>
</feature>
<feature type="chain" id="PRO_5039491624" description="DUF4097 domain-containing protein" evidence="1">
    <location>
        <begin position="24"/>
        <end position="269"/>
    </location>
</feature>
<evidence type="ECO:0000313" key="4">
    <source>
        <dbReference type="Proteomes" id="UP000019364"/>
    </source>
</evidence>
<protein>
    <recommendedName>
        <fullName evidence="2">DUF4097 domain-containing protein</fullName>
    </recommendedName>
</protein>
<dbReference type="OrthoDB" id="9762883at2"/>
<organism evidence="3 4">
    <name type="scientific">Paenibacillus pini JCM 16418</name>
    <dbReference type="NCBI Taxonomy" id="1236976"/>
    <lineage>
        <taxon>Bacteria</taxon>
        <taxon>Bacillati</taxon>
        <taxon>Bacillota</taxon>
        <taxon>Bacilli</taxon>
        <taxon>Bacillales</taxon>
        <taxon>Paenibacillaceae</taxon>
        <taxon>Paenibacillus</taxon>
    </lineage>
</organism>
<keyword evidence="1" id="KW-0732">Signal</keyword>
<dbReference type="PROSITE" id="PS51257">
    <property type="entry name" value="PROKAR_LIPOPROTEIN"/>
    <property type="match status" value="1"/>
</dbReference>
<proteinExistence type="predicted"/>
<dbReference type="InterPro" id="IPR025164">
    <property type="entry name" value="Toastrack_DUF4097"/>
</dbReference>
<comment type="caution">
    <text evidence="3">The sequence shown here is derived from an EMBL/GenBank/DDBJ whole genome shotgun (WGS) entry which is preliminary data.</text>
</comment>
<dbReference type="STRING" id="1236976.JCM16418_3810"/>
<dbReference type="AlphaFoldDB" id="W7YMI4"/>
<gene>
    <name evidence="3" type="ORF">JCM16418_3810</name>
</gene>
<evidence type="ECO:0000259" key="2">
    <source>
        <dbReference type="Pfam" id="PF13349"/>
    </source>
</evidence>
<feature type="domain" description="DUF4097" evidence="2">
    <location>
        <begin position="50"/>
        <end position="219"/>
    </location>
</feature>
<dbReference type="eggNOG" id="COG3595">
    <property type="taxonomic scope" value="Bacteria"/>
</dbReference>
<dbReference type="Proteomes" id="UP000019364">
    <property type="component" value="Unassembled WGS sequence"/>
</dbReference>
<evidence type="ECO:0000313" key="3">
    <source>
        <dbReference type="EMBL" id="GAF09657.1"/>
    </source>
</evidence>
<reference evidence="3 4" key="1">
    <citation type="journal article" date="2014" name="Genome Announc.">
        <title>Draft Genome Sequence of Paenibacillus pini JCM 16418T, Isolated from the Rhizosphere of Pine Tree.</title>
        <authorList>
            <person name="Yuki M."/>
            <person name="Oshima K."/>
            <person name="Suda W."/>
            <person name="Oshida Y."/>
            <person name="Kitamura K."/>
            <person name="Iida Y."/>
            <person name="Hattori M."/>
            <person name="Ohkuma M."/>
        </authorList>
    </citation>
    <scope>NUCLEOTIDE SEQUENCE [LARGE SCALE GENOMIC DNA]</scope>
    <source>
        <strain evidence="3 4">JCM 16418</strain>
    </source>
</reference>
<dbReference type="Pfam" id="PF13349">
    <property type="entry name" value="DUF4097"/>
    <property type="match status" value="1"/>
</dbReference>